<gene>
    <name evidence="2" type="ordered locus">Bcell_3641</name>
</gene>
<dbReference type="SMART" id="SM00047">
    <property type="entry name" value="LYZ2"/>
    <property type="match status" value="1"/>
</dbReference>
<dbReference type="EC" id="3.2.1.96" evidence="2"/>
<reference evidence="2" key="1">
    <citation type="submission" date="2010-12" db="EMBL/GenBank/DDBJ databases">
        <title>Complete sequence of Bacillus cellulosilyticus DSM 2522.</title>
        <authorList>
            <consortium name="US DOE Joint Genome Institute"/>
            <person name="Lucas S."/>
            <person name="Copeland A."/>
            <person name="Lapidus A."/>
            <person name="Cheng J.-F."/>
            <person name="Bruce D."/>
            <person name="Goodwin L."/>
            <person name="Pitluck S."/>
            <person name="Chertkov O."/>
            <person name="Detter J.C."/>
            <person name="Han C."/>
            <person name="Tapia R."/>
            <person name="Land M."/>
            <person name="Hauser L."/>
            <person name="Jeffries C."/>
            <person name="Kyrpides N."/>
            <person name="Ivanova N."/>
            <person name="Mikhailova N."/>
            <person name="Brumm P."/>
            <person name="Mead D."/>
            <person name="Woyke T."/>
        </authorList>
    </citation>
    <scope>NUCLEOTIDE SEQUENCE [LARGE SCALE GENOMIC DNA]</scope>
    <source>
        <strain evidence="2">DSM 2522</strain>
    </source>
</reference>
<keyword evidence="2" id="KW-0326">Glycosidase</keyword>
<dbReference type="InterPro" id="IPR002901">
    <property type="entry name" value="MGlyc_endo_b_GlcNAc-like_dom"/>
</dbReference>
<dbReference type="STRING" id="649639.Bcell_3641"/>
<evidence type="ECO:0000313" key="3">
    <source>
        <dbReference type="Proteomes" id="UP000001401"/>
    </source>
</evidence>
<dbReference type="GO" id="GO:0004040">
    <property type="term" value="F:amidase activity"/>
    <property type="evidence" value="ECO:0007669"/>
    <property type="project" value="InterPro"/>
</dbReference>
<feature type="domain" description="Mannosyl-glycoprotein endo-beta-N-acetylglucosamidase-like" evidence="1">
    <location>
        <begin position="1022"/>
        <end position="1195"/>
    </location>
</feature>
<evidence type="ECO:0000259" key="1">
    <source>
        <dbReference type="SMART" id="SM00047"/>
    </source>
</evidence>
<dbReference type="EMBL" id="CP002394">
    <property type="protein sequence ID" value="ADU31882.1"/>
    <property type="molecule type" value="Genomic_DNA"/>
</dbReference>
<sequence length="1200" mass="135047">MLLLNKRINLIIFSFTLLLFVGFVSQPSYVFADENLNTADEWLDYARREPNSSSQLTAYIQGYNLYPEDTRFTDGINDRAKSLLNYASNQHQLGHFQSAISRYNLILSAPSLHESIKYEASLKKELAEQEKKFPNADDLVRTARNQSNSSAQLTAYIEGYYYYPRDSRFKDGINDRATSLINFARGQHEAGNFASALIRYDLILSAPVLDENIKNEVVSLREFAVQGKQYKTADQQFNFARNEPNSSAQLTAYIKGYEMFPHDKRFEDGINDRASSLFNFASGQHQIGNYGSAILRYNLILSAPVLNKTIKNEVEKNLQYALEGKRTADLQYLFAKNEPNSSAQLTAHIKGYEMYPEDGRFEDGINDRAQSLLNFASRQHESGNFGSAILRYELILSAPILDSQIRREVETKLDFANRNRTYPSADDQFDFAKNEPNSSAQLVAYIEGYEMYPHDQRFEDGINDRARSLLNYATNQHELGNLTSANMRYELILSSPVLDKFIKQEAELKKSFADRNKSIPTANEMFNTARNEQTSSAQLTAYIQGHVIYPEDQRFVEGINDRAQSLLRWASEQQQDGNFSTAVNRYNLILTAPVLDPGIKYEAEIKLEYALQQKKIPTANDLYNLAVAGPNSSAQLTTYITGYVLYPDDSRFEEGINDRARSLLNFASNQHLLGNYGSALLRYELILSSPVLDDRLRLETEAKKAFANDRKIYRTAEEQLIYAEKQPNSSAQLSAYIDGYILYPSDERFISGINDRAHSLLNYANNQHRAGNFSTAIHRYNLILDSYGVDESIKENVRVYLRLAVDGDILGSEIVQYTTYNVTLSQAINTQLGLNPPPQTDKYRNTPVYIHSSLLDIIEKGVVSSGVNVRTSPSTGGNNIDFTTTSTITVTIEEEVEGSSVSGDTKWYKIKHNNKTLYVHNSVINVSDVAIVKSTANIRQSASSSSHSFGTVSSGTEMRVLSKRTGTSVGGNNVWYQLDFNRTWRNATIDDFKAYLDPNNHDIFQHLVLSSSVGVPSTELNKLLSGKGILHGTGQAFIDAGREHSVNEVYLISHALLETEHGRSTLATGVEVGRNSSGNAVRVTSSNRSNLTNIRTVYNMFGIGAYDNTAVTSGAIYAYNQGWFTPEAAIIGGAKFIGEDYIHNRDKQNTLYKMRWNPARPGVKQYATDMGWAVKQVSTIKNFYNQLDNPVLHFDIPVYR</sequence>
<dbReference type="Pfam" id="PF01832">
    <property type="entry name" value="Glucosaminidase"/>
    <property type="match status" value="1"/>
</dbReference>
<dbReference type="GO" id="GO:0033925">
    <property type="term" value="F:mannosyl-glycoprotein endo-beta-N-acetylglucosaminidase activity"/>
    <property type="evidence" value="ECO:0007669"/>
    <property type="project" value="UniProtKB-EC"/>
</dbReference>
<protein>
    <submittedName>
        <fullName evidence="2">Mannosyl-glycoprotein endo-beta-N-acetylglucosaminidase</fullName>
        <ecNumber evidence="2">3.2.1.96</ecNumber>
    </submittedName>
</protein>
<dbReference type="RefSeq" id="WP_013490213.1">
    <property type="nucleotide sequence ID" value="NC_014829.1"/>
</dbReference>
<proteinExistence type="predicted"/>
<dbReference type="OrthoDB" id="9816557at2"/>
<dbReference type="AlphaFoldDB" id="E6TSB3"/>
<keyword evidence="2" id="KW-0378">Hydrolase</keyword>
<dbReference type="eggNOG" id="COG4193">
    <property type="taxonomic scope" value="Bacteria"/>
</dbReference>
<dbReference type="Proteomes" id="UP000001401">
    <property type="component" value="Chromosome"/>
</dbReference>
<dbReference type="KEGG" id="bco:Bcell_3641"/>
<dbReference type="Gene3D" id="2.30.30.40">
    <property type="entry name" value="SH3 Domains"/>
    <property type="match status" value="1"/>
</dbReference>
<dbReference type="HOGENOM" id="CLU_270827_0_0_9"/>
<accession>E6TSB3</accession>
<name>E6TSB3_EVAC2</name>
<organism evidence="2 3">
    <name type="scientific">Evansella cellulosilytica (strain ATCC 21833 / DSM 2522 / FERM P-1141 / JCM 9156 / N-4)</name>
    <name type="common">Bacillus cellulosilyticus</name>
    <dbReference type="NCBI Taxonomy" id="649639"/>
    <lineage>
        <taxon>Bacteria</taxon>
        <taxon>Bacillati</taxon>
        <taxon>Bacillota</taxon>
        <taxon>Bacilli</taxon>
        <taxon>Bacillales</taxon>
        <taxon>Bacillaceae</taxon>
        <taxon>Evansella</taxon>
    </lineage>
</organism>
<dbReference type="Gene3D" id="1.10.530.10">
    <property type="match status" value="1"/>
</dbReference>
<dbReference type="eggNOG" id="COG4991">
    <property type="taxonomic scope" value="Bacteria"/>
</dbReference>
<keyword evidence="3" id="KW-1185">Reference proteome</keyword>
<dbReference type="InterPro" id="IPR003646">
    <property type="entry name" value="SH3-like_bac-type"/>
</dbReference>
<dbReference type="Pfam" id="PF08239">
    <property type="entry name" value="SH3_3"/>
    <property type="match status" value="1"/>
</dbReference>
<dbReference type="Gene3D" id="6.10.250.190">
    <property type="match status" value="8"/>
</dbReference>
<evidence type="ECO:0000313" key="2">
    <source>
        <dbReference type="EMBL" id="ADU31882.1"/>
    </source>
</evidence>